<name>A0A1M6FLC4_9ACTN</name>
<evidence type="ECO:0000313" key="3">
    <source>
        <dbReference type="Proteomes" id="UP000184512"/>
    </source>
</evidence>
<evidence type="ECO:0000256" key="1">
    <source>
        <dbReference type="SAM" id="MobiDB-lite"/>
    </source>
</evidence>
<dbReference type="EMBL" id="FQZG01000022">
    <property type="protein sequence ID" value="SHI98474.1"/>
    <property type="molecule type" value="Genomic_DNA"/>
</dbReference>
<gene>
    <name evidence="2" type="ORF">SAMN02745244_01469</name>
</gene>
<sequence length="622" mass="68225">MLRSRGIQHRPGLAAELMTELAPLLAADGIDLDDPNLDVKELQLALNRATEWHNLQLFTPVGRDRERALAVLKRFSLALNDGRQSDAQAELSAIGPEATKHVPSAAHVIGAGLGLIDSFFASHPSERVWLLPAAGNGRPAARDILKRTRSGRAFDALNDLIIGHAGQAVLDGVALVIASCAATLAESADLSVDEAVAEVFASSPEPVSRRAPVNQPTPTGPVQPTRRDRRTLRDIRRWYEKEGSLNGESLDDQMSDLEILLSCFRSVGFDPDRPTDAVAMLEPLADEIGEDEFGFILDRLHDYLHFRIETSSSAQAWQAVHDQIVGEDDEPEPDLFTEVAWAVIDSADAIDTEERRAALASTPLIAKIPELLSWIGKGRKITQSGLLRRADIATVGAIYGVTAVGVDRFPTETDAVPGTIYARSMADVRPLMTWWDALKSVDVIEVSSLQVRPGPNARLFTDAATPEERAETIPLAERMNAFPLVSALIQGFRLSAYLDLAPVERLMDLLLLAMAPSIPGWASTELAQIDAITFDPDIWLEEYGSDLTREDALRESVDESLLAMLDHFEELGLLTHDGAEIHIPPALQSMMARALLTTWQVLDSFEDDFDEFDEERGFSEEE</sequence>
<evidence type="ECO:0000313" key="2">
    <source>
        <dbReference type="EMBL" id="SHI98474.1"/>
    </source>
</evidence>
<protein>
    <submittedName>
        <fullName evidence="2">Uncharacterized protein</fullName>
    </submittedName>
</protein>
<organism evidence="2 3">
    <name type="scientific">Tessaracoccus bendigoensis DSM 12906</name>
    <dbReference type="NCBI Taxonomy" id="1123357"/>
    <lineage>
        <taxon>Bacteria</taxon>
        <taxon>Bacillati</taxon>
        <taxon>Actinomycetota</taxon>
        <taxon>Actinomycetes</taxon>
        <taxon>Propionibacteriales</taxon>
        <taxon>Propionibacteriaceae</taxon>
        <taxon>Tessaracoccus</taxon>
    </lineage>
</organism>
<feature type="region of interest" description="Disordered" evidence="1">
    <location>
        <begin position="203"/>
        <end position="228"/>
    </location>
</feature>
<proteinExistence type="predicted"/>
<reference evidence="2 3" key="1">
    <citation type="submission" date="2016-11" db="EMBL/GenBank/DDBJ databases">
        <authorList>
            <person name="Jaros S."/>
            <person name="Januszkiewicz K."/>
            <person name="Wedrychowicz H."/>
        </authorList>
    </citation>
    <scope>NUCLEOTIDE SEQUENCE [LARGE SCALE GENOMIC DNA]</scope>
    <source>
        <strain evidence="2 3">DSM 12906</strain>
    </source>
</reference>
<keyword evidence="3" id="KW-1185">Reference proteome</keyword>
<dbReference type="Proteomes" id="UP000184512">
    <property type="component" value="Unassembled WGS sequence"/>
</dbReference>
<dbReference type="STRING" id="1123357.SAMN02745244_01469"/>
<accession>A0A1M6FLC4</accession>
<dbReference type="AlphaFoldDB" id="A0A1M6FLC4"/>